<sequence>MAKTKIILASTLSVLAVASVTTAAVVVTQKKKKQSDTPKKGNEVVVAVDSKFEYGLNTEQTKVLSAKLLLVKGQDVTVTLTENNSSKTIKTKVKEDGTIDFSNLKDGKTYTVTKIVVKEGDNERDLIAEVKAPKEKPGNDAQPGGTAKPIDPTNGDNKKPGDAAKPTEPNQGDDPSANAGADAGKGPETGGTGAGKDKKEPETSTPGKDQKEPGTTAPDKDKKEPETSTPGKDQKEPETSTPETDQKEPGTTAPETDQKEPEASTPQPEQPVQKHNLVVAKSEWEGEDNDKWGYLTYTFNATNQMYETLKKATKIEIVLDSTPYDDIKSDVSNWGKPNGSPIYLANPKPIENGMSFQISPTYYLSKKRGTVPPHVNKFKVFVKALYINGDNTKNLLDKVSEPIELDFTKKAQ</sequence>
<accession>A0A449A9C2</accession>
<dbReference type="Proteomes" id="UP000290942">
    <property type="component" value="Chromosome"/>
</dbReference>
<feature type="chain" id="PRO_5019422089" description="DUF1410 domain-containing protein" evidence="2">
    <location>
        <begin position="24"/>
        <end position="412"/>
    </location>
</feature>
<feature type="signal peptide" evidence="2">
    <location>
        <begin position="1"/>
        <end position="23"/>
    </location>
</feature>
<evidence type="ECO:0000256" key="2">
    <source>
        <dbReference type="SAM" id="SignalP"/>
    </source>
</evidence>
<feature type="region of interest" description="Disordered" evidence="1">
    <location>
        <begin position="129"/>
        <end position="274"/>
    </location>
</feature>
<evidence type="ECO:0000259" key="3">
    <source>
        <dbReference type="Pfam" id="PF07198"/>
    </source>
</evidence>
<reference evidence="4 5" key="1">
    <citation type="submission" date="2019-01" db="EMBL/GenBank/DDBJ databases">
        <authorList>
            <consortium name="Pathogen Informatics"/>
        </authorList>
    </citation>
    <scope>NUCLEOTIDE SEQUENCE [LARGE SCALE GENOMIC DNA]</scope>
    <source>
        <strain evidence="4 5">NCTC10122</strain>
    </source>
</reference>
<evidence type="ECO:0000256" key="1">
    <source>
        <dbReference type="SAM" id="MobiDB-lite"/>
    </source>
</evidence>
<dbReference type="InterPro" id="IPR009849">
    <property type="entry name" value="DUF1410"/>
</dbReference>
<dbReference type="AlphaFoldDB" id="A0A449A9C2"/>
<dbReference type="Pfam" id="PF07198">
    <property type="entry name" value="DUF1410"/>
    <property type="match status" value="1"/>
</dbReference>
<dbReference type="EMBL" id="LR214970">
    <property type="protein sequence ID" value="VEU60875.1"/>
    <property type="molecule type" value="Genomic_DNA"/>
</dbReference>
<name>A0A449A9C2_9BACT</name>
<evidence type="ECO:0000313" key="5">
    <source>
        <dbReference type="Proteomes" id="UP000290942"/>
    </source>
</evidence>
<evidence type="ECO:0000313" key="4">
    <source>
        <dbReference type="EMBL" id="VEU60875.1"/>
    </source>
</evidence>
<feature type="compositionally biased region" description="Basic and acidic residues" evidence="1">
    <location>
        <begin position="129"/>
        <end position="138"/>
    </location>
</feature>
<dbReference type="RefSeq" id="WP_129687763.1">
    <property type="nucleotide sequence ID" value="NZ_LR214970.1"/>
</dbReference>
<feature type="domain" description="DUF1410" evidence="3">
    <location>
        <begin position="74"/>
        <end position="120"/>
    </location>
</feature>
<feature type="compositionally biased region" description="Basic and acidic residues" evidence="1">
    <location>
        <begin position="195"/>
        <end position="248"/>
    </location>
</feature>
<gene>
    <name evidence="4" type="ORF">NCTC10122_00478</name>
</gene>
<organism evidence="4 5">
    <name type="scientific">Mycoplasmopsis bovigenitalium</name>
    <dbReference type="NCBI Taxonomy" id="2112"/>
    <lineage>
        <taxon>Bacteria</taxon>
        <taxon>Bacillati</taxon>
        <taxon>Mycoplasmatota</taxon>
        <taxon>Mycoplasmoidales</taxon>
        <taxon>Metamycoplasmataceae</taxon>
        <taxon>Mycoplasmopsis</taxon>
    </lineage>
</organism>
<keyword evidence="2" id="KW-0732">Signal</keyword>
<proteinExistence type="predicted"/>
<protein>
    <recommendedName>
        <fullName evidence="3">DUF1410 domain-containing protein</fullName>
    </recommendedName>
</protein>